<keyword evidence="3" id="KW-1185">Reference proteome</keyword>
<dbReference type="Pfam" id="PF06776">
    <property type="entry name" value="IalB"/>
    <property type="match status" value="1"/>
</dbReference>
<feature type="chain" id="PRO_5023115547" description="Invasion associated locus B family protein" evidence="1">
    <location>
        <begin position="26"/>
        <end position="170"/>
    </location>
</feature>
<dbReference type="RefSeq" id="WP_049706816.1">
    <property type="nucleotide sequence ID" value="NZ_BMFM01000001.1"/>
</dbReference>
<evidence type="ECO:0000256" key="1">
    <source>
        <dbReference type="SAM" id="SignalP"/>
    </source>
</evidence>
<sequence length="170" mass="17668">MIFAPKPCAALVLVGLALASTGAQAQNVRLLGDFRDWSSYATTEGSGALCFALSKPKTVDPTPDGYSQAYLYVTHRPAENITNEVNLVAGFTFAPDSPATLSVGSQAFQLFTENDAAWLQDPGQSDALASAIRAGSTLVVEATTDKGIRVTETFSLSGATAASRAIDTGC</sequence>
<protein>
    <recommendedName>
        <fullName evidence="4">Invasion associated locus B family protein</fullName>
    </recommendedName>
</protein>
<keyword evidence="1" id="KW-0732">Signal</keyword>
<name>A0A5B9DVA9_9HYPH</name>
<evidence type="ECO:0000313" key="2">
    <source>
        <dbReference type="EMBL" id="QEE22284.1"/>
    </source>
</evidence>
<dbReference type="KEGG" id="yti:FNA67_19900"/>
<dbReference type="AlphaFoldDB" id="A0A5B9DVA9"/>
<evidence type="ECO:0008006" key="4">
    <source>
        <dbReference type="Google" id="ProtNLM"/>
    </source>
</evidence>
<feature type="signal peptide" evidence="1">
    <location>
        <begin position="1"/>
        <end position="25"/>
    </location>
</feature>
<reference evidence="2 3" key="1">
    <citation type="journal article" date="2015" name="Int. J. Syst. Evol. Microbiol.">
        <title>Youhaiella tibetensis gen. nov., sp. nov., isolated from subsurface sediment.</title>
        <authorList>
            <person name="Wang Y.X."/>
            <person name="Huang F.Q."/>
            <person name="Nogi Y."/>
            <person name="Pang S.J."/>
            <person name="Wang P.K."/>
            <person name="Lv J."/>
        </authorList>
    </citation>
    <scope>NUCLEOTIDE SEQUENCE [LARGE SCALE GENOMIC DNA]</scope>
    <source>
        <strain evidence="3">fig4</strain>
    </source>
</reference>
<dbReference type="InterPro" id="IPR010642">
    <property type="entry name" value="Invasion_prot_B"/>
</dbReference>
<organism evidence="2 3">
    <name type="scientific">Paradevosia tibetensis</name>
    <dbReference type="NCBI Taxonomy" id="1447062"/>
    <lineage>
        <taxon>Bacteria</taxon>
        <taxon>Pseudomonadati</taxon>
        <taxon>Pseudomonadota</taxon>
        <taxon>Alphaproteobacteria</taxon>
        <taxon>Hyphomicrobiales</taxon>
        <taxon>Devosiaceae</taxon>
        <taxon>Paradevosia</taxon>
    </lineage>
</organism>
<dbReference type="EMBL" id="CP041690">
    <property type="protein sequence ID" value="QEE22284.1"/>
    <property type="molecule type" value="Genomic_DNA"/>
</dbReference>
<gene>
    <name evidence="2" type="ORF">FNA67_19900</name>
</gene>
<dbReference type="Proteomes" id="UP000321062">
    <property type="component" value="Chromosome"/>
</dbReference>
<dbReference type="OrthoDB" id="9806572at2"/>
<evidence type="ECO:0000313" key="3">
    <source>
        <dbReference type="Proteomes" id="UP000321062"/>
    </source>
</evidence>
<accession>A0A5B9DVA9</accession>
<proteinExistence type="predicted"/>